<dbReference type="EMBL" id="CP000806">
    <property type="protein sequence ID" value="ACB53236.1"/>
    <property type="molecule type" value="Genomic_DNA"/>
</dbReference>
<evidence type="ECO:0000256" key="1">
    <source>
        <dbReference type="SAM" id="MobiDB-lite"/>
    </source>
</evidence>
<gene>
    <name evidence="2" type="ordered locus">cce_3888</name>
</gene>
<protein>
    <submittedName>
        <fullName evidence="2">Uncharacterized protein</fullName>
    </submittedName>
</protein>
<dbReference type="Proteomes" id="UP000001203">
    <property type="component" value="Chromosome circular"/>
</dbReference>
<proteinExistence type="predicted"/>
<sequence>MKINFLTEIIEQIRDAMQRRRIRKGLEKIKLDRSRQKHSSTSETNTSQEKKT</sequence>
<dbReference type="AlphaFoldDB" id="B1WP57"/>
<dbReference type="KEGG" id="cyt:cce_3888"/>
<reference evidence="2 3" key="1">
    <citation type="journal article" date="2008" name="Proc. Natl. Acad. Sci. U.S.A.">
        <title>The genome of Cyanothece 51142, a unicellular diazotrophic cyanobacterium important in the marine nitrogen cycle.</title>
        <authorList>
            <person name="Welsh E.A."/>
            <person name="Liberton M."/>
            <person name="Stoeckel J."/>
            <person name="Loh T."/>
            <person name="Elvitigala T."/>
            <person name="Wang C."/>
            <person name="Wollam A."/>
            <person name="Fulton R.S."/>
            <person name="Clifton S.W."/>
            <person name="Jacobs J.M."/>
            <person name="Aurora R."/>
            <person name="Ghosh B.K."/>
            <person name="Sherman L.A."/>
            <person name="Smith R.D."/>
            <person name="Wilson R.K."/>
            <person name="Pakrasi H.B."/>
        </authorList>
    </citation>
    <scope>NUCLEOTIDE SEQUENCE [LARGE SCALE GENOMIC DNA]</scope>
    <source>
        <strain evidence="3">ATCC 51142 / BH68</strain>
    </source>
</reference>
<evidence type="ECO:0000313" key="3">
    <source>
        <dbReference type="Proteomes" id="UP000001203"/>
    </source>
</evidence>
<feature type="compositionally biased region" description="Polar residues" evidence="1">
    <location>
        <begin position="39"/>
        <end position="52"/>
    </location>
</feature>
<dbReference type="HOGENOM" id="CLU_3078969_0_0_3"/>
<dbReference type="RefSeq" id="WP_009547275.1">
    <property type="nucleotide sequence ID" value="NC_010546.1"/>
</dbReference>
<feature type="region of interest" description="Disordered" evidence="1">
    <location>
        <begin position="26"/>
        <end position="52"/>
    </location>
</feature>
<dbReference type="STRING" id="43989.cce_3888"/>
<keyword evidence="3" id="KW-1185">Reference proteome</keyword>
<evidence type="ECO:0000313" key="2">
    <source>
        <dbReference type="EMBL" id="ACB53236.1"/>
    </source>
</evidence>
<accession>B1WP57</accession>
<organism evidence="2 3">
    <name type="scientific">Crocosphaera subtropica (strain ATCC 51142 / BH68)</name>
    <name type="common">Cyanothece sp. (strain ATCC 51142)</name>
    <dbReference type="NCBI Taxonomy" id="43989"/>
    <lineage>
        <taxon>Bacteria</taxon>
        <taxon>Bacillati</taxon>
        <taxon>Cyanobacteriota</taxon>
        <taxon>Cyanophyceae</taxon>
        <taxon>Oscillatoriophycideae</taxon>
        <taxon>Chroococcales</taxon>
        <taxon>Aphanothecaceae</taxon>
        <taxon>Crocosphaera</taxon>
        <taxon>Crocosphaera subtropica</taxon>
    </lineage>
</organism>
<name>B1WP57_CROS5</name>